<comment type="function">
    <text evidence="5">Involved in chromosome partition. Localize to both poles of the predivisional cell following completion of DNA replication. Binds to the DNA origin of replication.</text>
</comment>
<gene>
    <name evidence="8" type="ORF">ACFOEE_11985</name>
</gene>
<dbReference type="Pfam" id="PF02195">
    <property type="entry name" value="ParB_N"/>
    <property type="match status" value="1"/>
</dbReference>
<dbReference type="PANTHER" id="PTHR33375">
    <property type="entry name" value="CHROMOSOME-PARTITIONING PROTEIN PARB-RELATED"/>
    <property type="match status" value="1"/>
</dbReference>
<keyword evidence="9" id="KW-1185">Reference proteome</keyword>
<evidence type="ECO:0000256" key="3">
    <source>
        <dbReference type="ARBA" id="ARBA00022829"/>
    </source>
</evidence>
<dbReference type="CDD" id="cd16393">
    <property type="entry name" value="SPO0J_N"/>
    <property type="match status" value="1"/>
</dbReference>
<dbReference type="SMART" id="SM00470">
    <property type="entry name" value="ParB"/>
    <property type="match status" value="1"/>
</dbReference>
<keyword evidence="3" id="KW-0159">Chromosome partition</keyword>
<evidence type="ECO:0000256" key="4">
    <source>
        <dbReference type="ARBA" id="ARBA00023125"/>
    </source>
</evidence>
<feature type="region of interest" description="Disordered" evidence="6">
    <location>
        <begin position="1"/>
        <end position="40"/>
    </location>
</feature>
<dbReference type="Gene3D" id="1.10.10.2830">
    <property type="match status" value="1"/>
</dbReference>
<evidence type="ECO:0000313" key="8">
    <source>
        <dbReference type="EMBL" id="MFC3033240.1"/>
    </source>
</evidence>
<dbReference type="Gene3D" id="3.90.1530.30">
    <property type="match status" value="1"/>
</dbReference>
<proteinExistence type="inferred from homology"/>
<dbReference type="PANTHER" id="PTHR33375:SF1">
    <property type="entry name" value="CHROMOSOME-PARTITIONING PROTEIN PARB-RELATED"/>
    <property type="match status" value="1"/>
</dbReference>
<dbReference type="RefSeq" id="WP_377124525.1">
    <property type="nucleotide sequence ID" value="NZ_JBHRSD010000018.1"/>
</dbReference>
<evidence type="ECO:0000256" key="5">
    <source>
        <dbReference type="ARBA" id="ARBA00025472"/>
    </source>
</evidence>
<evidence type="ECO:0000256" key="1">
    <source>
        <dbReference type="ARBA" id="ARBA00006295"/>
    </source>
</evidence>
<dbReference type="Proteomes" id="UP001595453">
    <property type="component" value="Unassembled WGS sequence"/>
</dbReference>
<feature type="domain" description="ParB-like N-terminal" evidence="7">
    <location>
        <begin position="47"/>
        <end position="137"/>
    </location>
</feature>
<protein>
    <recommendedName>
        <fullName evidence="2">Probable chromosome-partitioning protein ParB</fullName>
    </recommendedName>
</protein>
<evidence type="ECO:0000256" key="2">
    <source>
        <dbReference type="ARBA" id="ARBA00022372"/>
    </source>
</evidence>
<evidence type="ECO:0000259" key="7">
    <source>
        <dbReference type="SMART" id="SM00470"/>
    </source>
</evidence>
<organism evidence="8 9">
    <name type="scientific">Pseudoalteromonas fenneropenaei</name>
    <dbReference type="NCBI Taxonomy" id="1737459"/>
    <lineage>
        <taxon>Bacteria</taxon>
        <taxon>Pseudomonadati</taxon>
        <taxon>Pseudomonadota</taxon>
        <taxon>Gammaproteobacteria</taxon>
        <taxon>Alteromonadales</taxon>
        <taxon>Pseudoalteromonadaceae</taxon>
        <taxon>Pseudoalteromonas</taxon>
    </lineage>
</organism>
<accession>A0ABV7CKR6</accession>
<comment type="caution">
    <text evidence="8">The sequence shown here is derived from an EMBL/GenBank/DDBJ whole genome shotgun (WGS) entry which is preliminary data.</text>
</comment>
<comment type="similarity">
    <text evidence="1">Belongs to the ParB family.</text>
</comment>
<evidence type="ECO:0000256" key="6">
    <source>
        <dbReference type="SAM" id="MobiDB-lite"/>
    </source>
</evidence>
<dbReference type="Pfam" id="PF23552">
    <property type="entry name" value="ParB_C"/>
    <property type="match status" value="1"/>
</dbReference>
<dbReference type="InterPro" id="IPR003115">
    <property type="entry name" value="ParB_N"/>
</dbReference>
<dbReference type="Pfam" id="PF17762">
    <property type="entry name" value="HTH_ParB"/>
    <property type="match status" value="1"/>
</dbReference>
<evidence type="ECO:0000313" key="9">
    <source>
        <dbReference type="Proteomes" id="UP001595453"/>
    </source>
</evidence>
<dbReference type="InterPro" id="IPR041468">
    <property type="entry name" value="HTH_ParB/Spo0J"/>
</dbReference>
<keyword evidence="4" id="KW-0238">DNA-binding</keyword>
<dbReference type="NCBIfam" id="TIGR00180">
    <property type="entry name" value="parB_part"/>
    <property type="match status" value="1"/>
</dbReference>
<sequence>MSVKKRGLGRGLDALLSSAKPSSAPSPTQHLESVDSEHSLPQDKTLLTLPVEFLQRGKYQPRKDMSEEALEELASSIRAQGVIQPIVVRPVSENRYEIIAGERRWRAAQLAKLDVVPCIVKDVADEAAVAIALIENIQREDLNAMEEAIALQRLLDEFALTHQQVADAVGKSRTTVTNLLRLNNLNDDVKILLEHGDIEMGHARCLLALEGAQQSQAANTAVAKALTVRETENLVRKLLEPSEQKVAKDKDPDVKLLEQQLAENLGAKVEISYNHKGKGKLVISYASLDELDGILGRIHPDLQQPS</sequence>
<dbReference type="EMBL" id="JBHRSD010000018">
    <property type="protein sequence ID" value="MFC3033240.1"/>
    <property type="molecule type" value="Genomic_DNA"/>
</dbReference>
<feature type="compositionally biased region" description="Low complexity" evidence="6">
    <location>
        <begin position="12"/>
        <end position="27"/>
    </location>
</feature>
<dbReference type="InterPro" id="IPR057240">
    <property type="entry name" value="ParB_dimer_C"/>
</dbReference>
<dbReference type="SUPFAM" id="SSF110849">
    <property type="entry name" value="ParB/Sulfiredoxin"/>
    <property type="match status" value="1"/>
</dbReference>
<dbReference type="InterPro" id="IPR036086">
    <property type="entry name" value="ParB/Sulfiredoxin_sf"/>
</dbReference>
<dbReference type="InterPro" id="IPR004437">
    <property type="entry name" value="ParB/RepB/Spo0J"/>
</dbReference>
<reference evidence="9" key="1">
    <citation type="journal article" date="2019" name="Int. J. Syst. Evol. Microbiol.">
        <title>The Global Catalogue of Microorganisms (GCM) 10K type strain sequencing project: providing services to taxonomists for standard genome sequencing and annotation.</title>
        <authorList>
            <consortium name="The Broad Institute Genomics Platform"/>
            <consortium name="The Broad Institute Genome Sequencing Center for Infectious Disease"/>
            <person name="Wu L."/>
            <person name="Ma J."/>
        </authorList>
    </citation>
    <scope>NUCLEOTIDE SEQUENCE [LARGE SCALE GENOMIC DNA]</scope>
    <source>
        <strain evidence="9">KCTC 42730</strain>
    </source>
</reference>
<name>A0ABV7CKR6_9GAMM</name>
<dbReference type="InterPro" id="IPR050336">
    <property type="entry name" value="Chromosome_partition/occlusion"/>
</dbReference>